<protein>
    <recommendedName>
        <fullName evidence="1">Methyltransferase domain-containing protein</fullName>
    </recommendedName>
</protein>
<dbReference type="SUPFAM" id="SSF53335">
    <property type="entry name" value="S-adenosyl-L-methionine-dependent methyltransferases"/>
    <property type="match status" value="1"/>
</dbReference>
<dbReference type="PANTHER" id="PTHR43667">
    <property type="entry name" value="CYCLOPROPANE-FATTY-ACYL-PHOSPHOLIPID SYNTHASE"/>
    <property type="match status" value="1"/>
</dbReference>
<name>A0AAE8N7U2_9PEZI</name>
<gene>
    <name evidence="2" type="ORF">DNG_10487</name>
</gene>
<evidence type="ECO:0000313" key="3">
    <source>
        <dbReference type="Proteomes" id="UP001187682"/>
    </source>
</evidence>
<dbReference type="Pfam" id="PF13649">
    <property type="entry name" value="Methyltransf_25"/>
    <property type="match status" value="1"/>
</dbReference>
<reference evidence="2" key="1">
    <citation type="submission" date="2018-03" db="EMBL/GenBank/DDBJ databases">
        <authorList>
            <person name="Guldener U."/>
        </authorList>
    </citation>
    <scope>NUCLEOTIDE SEQUENCE</scope>
</reference>
<evidence type="ECO:0000259" key="1">
    <source>
        <dbReference type="Pfam" id="PF13649"/>
    </source>
</evidence>
<sequence>MTAGKIQVIQSHRSDPYQDKVVRTYDDPPELWEKALGSEGFGFQFGLFDATELTAGASPGPIGPSEIRHFDRQLELAGLSQSVADRQPQLKRIMDLGCGWGSITEHLARTFPDCPRIDAINISQRQLDYFADTIPADLAARVHLYLCNGQDIDLLPDPEVPYDLVVVRGVYTHFLPEVFEQSVAQVVQRLAPGGILLISDQLYKTNNLATYQSHIPDKVDRLACGNRKTINYYLRVLLRNGLILQDFRQLPSAAQVAHWFQVVRLNIEQNFPHGATGPIQELHQLACNGTKTVAQNKVGMFSIIALRAPA</sequence>
<feature type="domain" description="Methyltransferase" evidence="1">
    <location>
        <begin position="93"/>
        <end position="194"/>
    </location>
</feature>
<accession>A0AAE8N7U2</accession>
<dbReference type="InterPro" id="IPR050723">
    <property type="entry name" value="CFA/CMAS"/>
</dbReference>
<dbReference type="InterPro" id="IPR041698">
    <property type="entry name" value="Methyltransf_25"/>
</dbReference>
<dbReference type="EMBL" id="ONZQ02000029">
    <property type="protein sequence ID" value="SPO07792.1"/>
    <property type="molecule type" value="Genomic_DNA"/>
</dbReference>
<keyword evidence="3" id="KW-1185">Reference proteome</keyword>
<organism evidence="2 3">
    <name type="scientific">Cephalotrichum gorgonifer</name>
    <dbReference type="NCBI Taxonomy" id="2041049"/>
    <lineage>
        <taxon>Eukaryota</taxon>
        <taxon>Fungi</taxon>
        <taxon>Dikarya</taxon>
        <taxon>Ascomycota</taxon>
        <taxon>Pezizomycotina</taxon>
        <taxon>Sordariomycetes</taxon>
        <taxon>Hypocreomycetidae</taxon>
        <taxon>Microascales</taxon>
        <taxon>Microascaceae</taxon>
        <taxon>Cephalotrichum</taxon>
    </lineage>
</organism>
<dbReference type="PANTHER" id="PTHR43667:SF2">
    <property type="entry name" value="FATTY ACID C-METHYL TRANSFERASE"/>
    <property type="match status" value="1"/>
</dbReference>
<proteinExistence type="predicted"/>
<comment type="caution">
    <text evidence="2">The sequence shown here is derived from an EMBL/GenBank/DDBJ whole genome shotgun (WGS) entry which is preliminary data.</text>
</comment>
<dbReference type="AlphaFoldDB" id="A0AAE8N7U2"/>
<evidence type="ECO:0000313" key="2">
    <source>
        <dbReference type="EMBL" id="SPO07792.1"/>
    </source>
</evidence>
<dbReference type="InterPro" id="IPR029063">
    <property type="entry name" value="SAM-dependent_MTases_sf"/>
</dbReference>
<dbReference type="CDD" id="cd02440">
    <property type="entry name" value="AdoMet_MTases"/>
    <property type="match status" value="1"/>
</dbReference>
<dbReference type="Proteomes" id="UP001187682">
    <property type="component" value="Unassembled WGS sequence"/>
</dbReference>
<dbReference type="Gene3D" id="3.40.50.150">
    <property type="entry name" value="Vaccinia Virus protein VP39"/>
    <property type="match status" value="1"/>
</dbReference>